<keyword evidence="5" id="KW-0949">S-adenosyl-L-methionine</keyword>
<accession>A0A1Q5ZS82</accession>
<dbReference type="OrthoDB" id="9814572at2"/>
<evidence type="ECO:0000313" key="9">
    <source>
        <dbReference type="EMBL" id="OKS84624.1"/>
    </source>
</evidence>
<dbReference type="GO" id="GO:0008170">
    <property type="term" value="F:N-methyltransferase activity"/>
    <property type="evidence" value="ECO:0007669"/>
    <property type="project" value="InterPro"/>
</dbReference>
<evidence type="ECO:0000256" key="1">
    <source>
        <dbReference type="ARBA" id="ARBA00006594"/>
    </source>
</evidence>
<dbReference type="RefSeq" id="WP_074487329.1">
    <property type="nucleotide sequence ID" value="NZ_FPAM01000008.1"/>
</dbReference>
<sequence>MANERKTEAIVRSHFDKYKLSIEVEEQISDNFKINKLLKTASKKATGKGFPEFIISYKETSDLIIVIECKHDISKHESLHHDKYDKYAVDGALLYATYLSKDFDVIAIAVSGDSHKNLKISHYLHLKNEKKAVEIFGNILLTPEDYLNGYLKSPDKFRQDYNALLEFTKKLNEKLHTYKILESQRSLLISCILISLENEGFKRSYQSHKIPKNLANLLVNTVSNELESANILGKKLENLNIQFGFIKTDTSLSTKANVLKELIDEIDANINQFIKTHEYFDVLGQLYIEFLRYANSDKGLGIVLTPPHITDFFAELAQVNKNSIAFDNCTGTGGFLISAMKKMIEDAKGDEQKIKQIKSTQLIGIEYQAHIFALAVSNMYIHQDGKTNIINGSCFDDEIIEQVKDRSPTVGFLNPPYKADKKTDTDELEFILNNLECLITGGTCIAIVPMQSALSQSGKVYELKKKLLEKHTLEAVLSMPNELFSNSNVAVVSCIMIFTAHKPHSEYKETYFGYYKDDGFVKRKSLGRIDAYGRWDSVKKHWLATYLNRKSEAGLSANKVVSANDEWCAEAYMDTDFSKISEDDFIKEIKKYVAFNILN</sequence>
<feature type="domain" description="DNA methylase adenine-specific" evidence="8">
    <location>
        <begin position="281"/>
        <end position="594"/>
    </location>
</feature>
<dbReference type="InterPro" id="IPR029063">
    <property type="entry name" value="SAM-dependent_MTases_sf"/>
</dbReference>
<protein>
    <recommendedName>
        <fullName evidence="2">site-specific DNA-methyltransferase (adenine-specific)</fullName>
        <ecNumber evidence="2">2.1.1.72</ecNumber>
    </recommendedName>
</protein>
<comment type="catalytic activity">
    <reaction evidence="7">
        <text>a 2'-deoxyadenosine in DNA + S-adenosyl-L-methionine = an N(6)-methyl-2'-deoxyadenosine in DNA + S-adenosyl-L-homocysteine + H(+)</text>
        <dbReference type="Rhea" id="RHEA:15197"/>
        <dbReference type="Rhea" id="RHEA-COMP:12418"/>
        <dbReference type="Rhea" id="RHEA-COMP:12419"/>
        <dbReference type="ChEBI" id="CHEBI:15378"/>
        <dbReference type="ChEBI" id="CHEBI:57856"/>
        <dbReference type="ChEBI" id="CHEBI:59789"/>
        <dbReference type="ChEBI" id="CHEBI:90615"/>
        <dbReference type="ChEBI" id="CHEBI:90616"/>
        <dbReference type="EC" id="2.1.1.72"/>
    </reaction>
</comment>
<keyword evidence="3" id="KW-0489">Methyltransferase</keyword>
<dbReference type="SUPFAM" id="SSF53335">
    <property type="entry name" value="S-adenosyl-L-methionine-dependent methyltransferases"/>
    <property type="match status" value="1"/>
</dbReference>
<evidence type="ECO:0000256" key="7">
    <source>
        <dbReference type="ARBA" id="ARBA00047942"/>
    </source>
</evidence>
<dbReference type="GO" id="GO:0003677">
    <property type="term" value="F:DNA binding"/>
    <property type="evidence" value="ECO:0007669"/>
    <property type="project" value="InterPro"/>
</dbReference>
<dbReference type="EMBL" id="MPPL01000001">
    <property type="protein sequence ID" value="OKS84624.1"/>
    <property type="molecule type" value="Genomic_DNA"/>
</dbReference>
<evidence type="ECO:0000256" key="6">
    <source>
        <dbReference type="ARBA" id="ARBA00022747"/>
    </source>
</evidence>
<dbReference type="PANTHER" id="PTHR42933:SF1">
    <property type="entry name" value="SITE-SPECIFIC DNA-METHYLTRANSFERASE (ADENINE-SPECIFIC)"/>
    <property type="match status" value="1"/>
</dbReference>
<proteinExistence type="inferred from homology"/>
<dbReference type="Pfam" id="PF02384">
    <property type="entry name" value="N6_Mtase"/>
    <property type="match status" value="1"/>
</dbReference>
<evidence type="ECO:0000256" key="4">
    <source>
        <dbReference type="ARBA" id="ARBA00022679"/>
    </source>
</evidence>
<evidence type="ECO:0000256" key="5">
    <source>
        <dbReference type="ARBA" id="ARBA00022691"/>
    </source>
</evidence>
<name>A0A1Q5ZS82_9SPHI</name>
<dbReference type="GO" id="GO:0032259">
    <property type="term" value="P:methylation"/>
    <property type="evidence" value="ECO:0007669"/>
    <property type="project" value="UniProtKB-KW"/>
</dbReference>
<evidence type="ECO:0000256" key="2">
    <source>
        <dbReference type="ARBA" id="ARBA00011900"/>
    </source>
</evidence>
<keyword evidence="10" id="KW-1185">Reference proteome</keyword>
<comment type="similarity">
    <text evidence="1">Belongs to the N(4)/N(6)-methyltransferase family.</text>
</comment>
<dbReference type="PANTHER" id="PTHR42933">
    <property type="entry name" value="SLR6095 PROTEIN"/>
    <property type="match status" value="1"/>
</dbReference>
<dbReference type="STRING" id="1302689.RG47T_0056"/>
<reference evidence="9 10" key="1">
    <citation type="submission" date="2016-11" db="EMBL/GenBank/DDBJ databases">
        <title>Whole Genome Sequencing of Mucilaginibacter polytrichastri RG4-7(T) isolated from the moss sample.</title>
        <authorList>
            <person name="Li Y."/>
        </authorList>
    </citation>
    <scope>NUCLEOTIDE SEQUENCE [LARGE SCALE GENOMIC DNA]</scope>
    <source>
        <strain evidence="9 10">RG4-7</strain>
    </source>
</reference>
<dbReference type="Proteomes" id="UP000186720">
    <property type="component" value="Unassembled WGS sequence"/>
</dbReference>
<comment type="caution">
    <text evidence="9">The sequence shown here is derived from an EMBL/GenBank/DDBJ whole genome shotgun (WGS) entry which is preliminary data.</text>
</comment>
<dbReference type="InterPro" id="IPR051537">
    <property type="entry name" value="DNA_Adenine_Mtase"/>
</dbReference>
<organism evidence="9 10">
    <name type="scientific">Mucilaginibacter polytrichastri</name>
    <dbReference type="NCBI Taxonomy" id="1302689"/>
    <lineage>
        <taxon>Bacteria</taxon>
        <taxon>Pseudomonadati</taxon>
        <taxon>Bacteroidota</taxon>
        <taxon>Sphingobacteriia</taxon>
        <taxon>Sphingobacteriales</taxon>
        <taxon>Sphingobacteriaceae</taxon>
        <taxon>Mucilaginibacter</taxon>
    </lineage>
</organism>
<evidence type="ECO:0000256" key="3">
    <source>
        <dbReference type="ARBA" id="ARBA00022603"/>
    </source>
</evidence>
<dbReference type="GO" id="GO:0009007">
    <property type="term" value="F:site-specific DNA-methyltransferase (adenine-specific) activity"/>
    <property type="evidence" value="ECO:0007669"/>
    <property type="project" value="UniProtKB-EC"/>
</dbReference>
<evidence type="ECO:0000313" key="10">
    <source>
        <dbReference type="Proteomes" id="UP000186720"/>
    </source>
</evidence>
<dbReference type="Gene3D" id="3.40.50.150">
    <property type="entry name" value="Vaccinia Virus protein VP39"/>
    <property type="match status" value="1"/>
</dbReference>
<dbReference type="AlphaFoldDB" id="A0A1Q5ZS82"/>
<evidence type="ECO:0000259" key="8">
    <source>
        <dbReference type="Pfam" id="PF02384"/>
    </source>
</evidence>
<dbReference type="GO" id="GO:0009307">
    <property type="term" value="P:DNA restriction-modification system"/>
    <property type="evidence" value="ECO:0007669"/>
    <property type="project" value="UniProtKB-KW"/>
</dbReference>
<keyword evidence="6" id="KW-0680">Restriction system</keyword>
<dbReference type="EC" id="2.1.1.72" evidence="2"/>
<keyword evidence="4" id="KW-0808">Transferase</keyword>
<dbReference type="InterPro" id="IPR003356">
    <property type="entry name" value="DNA_methylase_A-5"/>
</dbReference>
<dbReference type="PRINTS" id="PR00507">
    <property type="entry name" value="N12N6MTFRASE"/>
</dbReference>
<gene>
    <name evidence="9" type="ORF">RG47T_0056</name>
</gene>